<sequence length="372" mass="41245">MGSITTFVMSCSVPKVSQLTPDTHPELTEDGTQQKPRLAMVPCLLFTLLQVGEVMLNSFGPTERAYQTGTFTEVLDERLSQTTQDASNDEQATTNSMDYPDDHENLTCLIDPTNHITCSWTLHDLADDSKCHASICVSNSSNCDSGATECQQGSFMFEAVVGPGMCHMKGLDVKFTLRVPSADKLSLSSQHKAEDIQILSPPSNVTARVTGTDLIVQWSHPPACSTFLHCLDHQLDINDQVKELKKLQYLTYNESVDPTQSYNVRARVKWNEYCTGYETWSSWSPSITVGPPNQVNSVSGIVIALGIPMILLALMLLIRLQRDRLLPPIPGPPLKIKHLLEADNLFQFVPQPSKCIEEVTVVEEAEDIYQTD</sequence>
<protein>
    <submittedName>
        <fullName evidence="1">Uncharacterized protein</fullName>
    </submittedName>
</protein>
<dbReference type="Proteomes" id="UP001157502">
    <property type="component" value="Chromosome 5"/>
</dbReference>
<proteinExistence type="predicted"/>
<comment type="caution">
    <text evidence="1">The sequence shown here is derived from an EMBL/GenBank/DDBJ whole genome shotgun (WGS) entry which is preliminary data.</text>
</comment>
<evidence type="ECO:0000313" key="1">
    <source>
        <dbReference type="EMBL" id="KAJ8011733.1"/>
    </source>
</evidence>
<evidence type="ECO:0000313" key="2">
    <source>
        <dbReference type="Proteomes" id="UP001157502"/>
    </source>
</evidence>
<gene>
    <name evidence="1" type="ORF">DPEC_G00061320</name>
</gene>
<name>A0ACC2H7A0_DALPE</name>
<keyword evidence="2" id="KW-1185">Reference proteome</keyword>
<accession>A0ACC2H7A0</accession>
<reference evidence="1" key="1">
    <citation type="submission" date="2021-05" db="EMBL/GenBank/DDBJ databases">
        <authorList>
            <person name="Pan Q."/>
            <person name="Jouanno E."/>
            <person name="Zahm M."/>
            <person name="Klopp C."/>
            <person name="Cabau C."/>
            <person name="Louis A."/>
            <person name="Berthelot C."/>
            <person name="Parey E."/>
            <person name="Roest Crollius H."/>
            <person name="Montfort J."/>
            <person name="Robinson-Rechavi M."/>
            <person name="Bouchez O."/>
            <person name="Lampietro C."/>
            <person name="Lopez Roques C."/>
            <person name="Donnadieu C."/>
            <person name="Postlethwait J."/>
            <person name="Bobe J."/>
            <person name="Dillon D."/>
            <person name="Chandos A."/>
            <person name="von Hippel F."/>
            <person name="Guiguen Y."/>
        </authorList>
    </citation>
    <scope>NUCLEOTIDE SEQUENCE</scope>
    <source>
        <strain evidence="1">YG-Jan2019</strain>
    </source>
</reference>
<dbReference type="EMBL" id="CM055732">
    <property type="protein sequence ID" value="KAJ8011733.1"/>
    <property type="molecule type" value="Genomic_DNA"/>
</dbReference>
<organism evidence="1 2">
    <name type="scientific">Dallia pectoralis</name>
    <name type="common">Alaska blackfish</name>
    <dbReference type="NCBI Taxonomy" id="75939"/>
    <lineage>
        <taxon>Eukaryota</taxon>
        <taxon>Metazoa</taxon>
        <taxon>Chordata</taxon>
        <taxon>Craniata</taxon>
        <taxon>Vertebrata</taxon>
        <taxon>Euteleostomi</taxon>
        <taxon>Actinopterygii</taxon>
        <taxon>Neopterygii</taxon>
        <taxon>Teleostei</taxon>
        <taxon>Protacanthopterygii</taxon>
        <taxon>Esociformes</taxon>
        <taxon>Umbridae</taxon>
        <taxon>Dallia</taxon>
    </lineage>
</organism>